<dbReference type="PANTHER" id="PTHR14038:SF0">
    <property type="entry name" value="LP18708P"/>
    <property type="match status" value="1"/>
</dbReference>
<feature type="compositionally biased region" description="Basic and acidic residues" evidence="2">
    <location>
        <begin position="680"/>
        <end position="691"/>
    </location>
</feature>
<dbReference type="GO" id="GO:0030154">
    <property type="term" value="P:cell differentiation"/>
    <property type="evidence" value="ECO:0007669"/>
    <property type="project" value="TreeGrafter"/>
</dbReference>
<feature type="region of interest" description="Disordered" evidence="2">
    <location>
        <begin position="73"/>
        <end position="899"/>
    </location>
</feature>
<comment type="caution">
    <text evidence="4">The sequence shown here is derived from an EMBL/GenBank/DDBJ whole genome shotgun (WGS) entry which is preliminary data.</text>
</comment>
<dbReference type="OrthoDB" id="1939715at2759"/>
<dbReference type="Pfam" id="PF07001">
    <property type="entry name" value="BAT2_N"/>
    <property type="match status" value="1"/>
</dbReference>
<feature type="compositionally biased region" description="Low complexity" evidence="2">
    <location>
        <begin position="146"/>
        <end position="182"/>
    </location>
</feature>
<feature type="compositionally biased region" description="Basic and acidic residues" evidence="2">
    <location>
        <begin position="736"/>
        <end position="757"/>
    </location>
</feature>
<keyword evidence="5" id="KW-1185">Reference proteome</keyword>
<feature type="compositionally biased region" description="Basic and acidic residues" evidence="2">
    <location>
        <begin position="458"/>
        <end position="469"/>
    </location>
</feature>
<feature type="compositionally biased region" description="Low complexity" evidence="2">
    <location>
        <begin position="289"/>
        <end position="299"/>
    </location>
</feature>
<feature type="compositionally biased region" description="Polar residues" evidence="2">
    <location>
        <begin position="996"/>
        <end position="1009"/>
    </location>
</feature>
<sequence length="1407" mass="157336">MSSWGVTGANKPRSHNVNSVYAGRNNASGRAAGSVKNGLQVLGKSTSIVRRMPPPATLPSLKSEIGHDSSIILVPQGGQGWNKPVDTSDSKNLENQANSPDLRPNWAKGAANGHVAPVEPTKPSPVHSQRTNKVTGTSATNSREFPPLAAAVATTAKPTSTPPTGSAAASNDSPKSSKLLSSKVEEPKENIVNIPPPPSTGSGYIGASTGPRSNVDRKIPDRYIGAPEGSRPSNQLNKHYDFRQKLAQLSMDSKERSEERQAAQKAAEPAESKQPAAAPRPVEQPVYEQQAQQAQGQAGRSQDVRSLYTQPSAQEAGPPDVQQPVESGWGRPMQDEYNRPRPEYYPPQQVMPGHGDAGYQRHYDDSNWDDMRWSAPTEQRRQRPPSFRGEEEWYNRNDGKGGHGGEYGGKYDNGYQGRNRPSSNSYSDDFDPYAMYGGNERRSKRRSENGDDGQNRQYPRDNREYDNEVQKGQPGRNAQQPQVYRMLKRNDEKSAEYFSTRSNLGSMTEEESAETLSQMTRFGRPSKQHQNDEAMNRFNKAPGSGKPQIQKEKKEPRPQAPPENVWKKRMEEQSQQQQVQKKQEEKHTWGEAKQTRKFDYHFPVMEKEQLNGWDDVNEGNGYHEEHERKEYRNRRPPKAQAAAPVQRSWNNAPEQSRKAVSGRPKKRNEPEDNFSNMGEFHAEDYKIDDVVPPKPSQNNFEEGFAAVDMEKKHRRTPNDDVNRPLKPQRGAPHNRSWRDNKPRRTPEETSDNGDKRKSGWNRNQNQRGPRREYNNRGPKNEEEEIDETHSNGSGARYFENSTGSRKSGQRPVRPRPRQQVQPKNSNASEQQTKPQPTNQQQQSRPQNQKNAKPASPTSQNNGAFVKSNDENNSPALSKNAKMNAREKRPIAKECTRNGLAGVDLNNASVFVIDNQPEQPVDVQSESGEFEEVLSRKAKKQRQEQQRQEEERVTKERQRHERQEQQKKNKQKDEKNRKQNRRVEERRKRQDSEVKSLNDSLSPVSATDSGCVAVSSTSHVSGESGADVSNATLPNRSVWNDTGVIPQTHGNHTQEDYRQNIPAPIARPTSKAKDNVALELSRESESIIYASHAVQDPDFDFGAGQMSPKSSFINENHVELQKKVSKVKDIWPGDEGSYRNGLQPVDSHQGNGSLDVQDPEDIQIGDARQLNESHLNNPGFLHQTNGFANNYILPNSTQVFGHLANSSPTMGQNFLAAQNFVDPGYFAPAQTDWSSIEMMNGIASPTPIQYFNGNQMPAAQRFAPQPATNNFRQGNRLVPTTQPPAMNPNVPPPNMTKHHMPSMVPFNNQVTHHVQMGPFVPPVSQVDFSVPPPNVGVVGGHRQQMTCNQNPVPRHGIFNGTSMPSNFRNGQRRSSHNSGGLNSNPSPGLQAHLTWNPPMNGANTFGLF</sequence>
<feature type="compositionally biased region" description="Polar residues" evidence="2">
    <location>
        <begin position="1358"/>
        <end position="1368"/>
    </location>
</feature>
<proteinExistence type="predicted"/>
<feature type="compositionally biased region" description="Basic and acidic residues" evidence="2">
    <location>
        <begin position="883"/>
        <end position="895"/>
    </location>
</feature>
<gene>
    <name evidence="4" type="ORF">BOKJ2_LOCUS13612</name>
</gene>
<feature type="compositionally biased region" description="Basic and acidic residues" evidence="2">
    <location>
        <begin position="581"/>
        <end position="609"/>
    </location>
</feature>
<feature type="compositionally biased region" description="Low complexity" evidence="2">
    <location>
        <begin position="830"/>
        <end position="850"/>
    </location>
</feature>
<keyword evidence="1" id="KW-0597">Phosphoprotein</keyword>
<dbReference type="Proteomes" id="UP000783686">
    <property type="component" value="Unassembled WGS sequence"/>
</dbReference>
<feature type="domain" description="BAT2 N-terminal" evidence="3">
    <location>
        <begin position="14"/>
        <end position="143"/>
    </location>
</feature>
<feature type="compositionally biased region" description="Polar residues" evidence="2">
    <location>
        <begin position="1375"/>
        <end position="1386"/>
    </location>
</feature>
<organism evidence="4 5">
    <name type="scientific">Bursaphelenchus okinawaensis</name>
    <dbReference type="NCBI Taxonomy" id="465554"/>
    <lineage>
        <taxon>Eukaryota</taxon>
        <taxon>Metazoa</taxon>
        <taxon>Ecdysozoa</taxon>
        <taxon>Nematoda</taxon>
        <taxon>Chromadorea</taxon>
        <taxon>Rhabditida</taxon>
        <taxon>Tylenchina</taxon>
        <taxon>Tylenchomorpha</taxon>
        <taxon>Aphelenchoidea</taxon>
        <taxon>Aphelenchoididae</taxon>
        <taxon>Bursaphelenchus</taxon>
    </lineage>
</organism>
<feature type="compositionally biased region" description="Low complexity" evidence="2">
    <location>
        <begin position="22"/>
        <end position="34"/>
    </location>
</feature>
<feature type="compositionally biased region" description="Basic and acidic residues" evidence="2">
    <location>
        <begin position="708"/>
        <end position="723"/>
    </location>
</feature>
<feature type="compositionally biased region" description="Basic and acidic residues" evidence="2">
    <location>
        <begin position="252"/>
        <end position="262"/>
    </location>
</feature>
<feature type="compositionally biased region" description="Basic and acidic residues" evidence="2">
    <location>
        <begin position="359"/>
        <end position="372"/>
    </location>
</feature>
<feature type="compositionally biased region" description="Basic and acidic residues" evidence="2">
    <location>
        <begin position="940"/>
        <end position="995"/>
    </location>
</feature>
<evidence type="ECO:0000256" key="2">
    <source>
        <dbReference type="SAM" id="MobiDB-lite"/>
    </source>
</evidence>
<feature type="compositionally biased region" description="Basic and acidic residues" evidence="2">
    <location>
        <begin position="621"/>
        <end position="630"/>
    </location>
</feature>
<protein>
    <recommendedName>
        <fullName evidence="3">BAT2 N-terminal domain-containing protein</fullName>
    </recommendedName>
</protein>
<dbReference type="PANTHER" id="PTHR14038">
    <property type="entry name" value="BAT2 HLA-B-ASSOCIATED TRANSCRIPT 2"/>
    <property type="match status" value="1"/>
</dbReference>
<feature type="compositionally biased region" description="Polar residues" evidence="2">
    <location>
        <begin position="497"/>
        <end position="506"/>
    </location>
</feature>
<evidence type="ECO:0000259" key="3">
    <source>
        <dbReference type="Pfam" id="PF07001"/>
    </source>
</evidence>
<feature type="region of interest" description="Disordered" evidence="2">
    <location>
        <begin position="915"/>
        <end position="1009"/>
    </location>
</feature>
<name>A0A811LQY6_9BILA</name>
<accession>A0A811LQY6</accession>
<evidence type="ECO:0000256" key="1">
    <source>
        <dbReference type="ARBA" id="ARBA00022553"/>
    </source>
</evidence>
<feature type="compositionally biased region" description="Polar residues" evidence="2">
    <location>
        <begin position="915"/>
        <end position="926"/>
    </location>
</feature>
<evidence type="ECO:0000313" key="5">
    <source>
        <dbReference type="Proteomes" id="UP000614601"/>
    </source>
</evidence>
<feature type="compositionally biased region" description="Basic and acidic residues" evidence="2">
    <location>
        <begin position="388"/>
        <end position="403"/>
    </location>
</feature>
<feature type="compositionally biased region" description="Basic and acidic residues" evidence="2">
    <location>
        <begin position="769"/>
        <end position="780"/>
    </location>
</feature>
<feature type="region of interest" description="Disordered" evidence="2">
    <location>
        <begin position="1358"/>
        <end position="1396"/>
    </location>
</feature>
<feature type="region of interest" description="Disordered" evidence="2">
    <location>
        <begin position="1"/>
        <end position="38"/>
    </location>
</feature>
<reference evidence="4" key="1">
    <citation type="submission" date="2020-09" db="EMBL/GenBank/DDBJ databases">
        <authorList>
            <person name="Kikuchi T."/>
        </authorList>
    </citation>
    <scope>NUCLEOTIDE SEQUENCE</scope>
    <source>
        <strain evidence="4">SH1</strain>
    </source>
</reference>
<feature type="compositionally biased region" description="Basic and acidic residues" evidence="2">
    <location>
        <begin position="333"/>
        <end position="342"/>
    </location>
</feature>
<dbReference type="InterPro" id="IPR033184">
    <property type="entry name" value="PRRC2"/>
</dbReference>
<dbReference type="Proteomes" id="UP000614601">
    <property type="component" value="Unassembled WGS sequence"/>
</dbReference>
<dbReference type="EMBL" id="CAJFDH010000006">
    <property type="protein sequence ID" value="CAD5229553.1"/>
    <property type="molecule type" value="Genomic_DNA"/>
</dbReference>
<evidence type="ECO:0000313" key="4">
    <source>
        <dbReference type="EMBL" id="CAD5229553.1"/>
    </source>
</evidence>
<feature type="compositionally biased region" description="Polar residues" evidence="2">
    <location>
        <begin position="126"/>
        <end position="143"/>
    </location>
</feature>
<dbReference type="InterPro" id="IPR009738">
    <property type="entry name" value="BAT2_N"/>
</dbReference>
<dbReference type="EMBL" id="CAJFCW020000006">
    <property type="protein sequence ID" value="CAG9126964.1"/>
    <property type="molecule type" value="Genomic_DNA"/>
</dbReference>